<evidence type="ECO:0000256" key="4">
    <source>
        <dbReference type="ARBA" id="ARBA00022840"/>
    </source>
</evidence>
<dbReference type="InterPro" id="IPR027417">
    <property type="entry name" value="P-loop_NTPase"/>
</dbReference>
<dbReference type="InterPro" id="IPR050319">
    <property type="entry name" value="ABC_transp_ATP-bind"/>
</dbReference>
<evidence type="ECO:0000259" key="5">
    <source>
        <dbReference type="PROSITE" id="PS50893"/>
    </source>
</evidence>
<dbReference type="InterPro" id="IPR013563">
    <property type="entry name" value="Oligopep_ABC_C"/>
</dbReference>
<proteinExistence type="inferred from homology"/>
<dbReference type="InterPro" id="IPR003593">
    <property type="entry name" value="AAA+_ATPase"/>
</dbReference>
<evidence type="ECO:0000256" key="2">
    <source>
        <dbReference type="ARBA" id="ARBA00022448"/>
    </source>
</evidence>
<dbReference type="SMART" id="SM00382">
    <property type="entry name" value="AAA"/>
    <property type="match status" value="1"/>
</dbReference>
<comment type="similarity">
    <text evidence="1">Belongs to the ABC transporter superfamily.</text>
</comment>
<keyword evidence="7" id="KW-1185">Reference proteome</keyword>
<dbReference type="Gene3D" id="3.40.50.300">
    <property type="entry name" value="P-loop containing nucleotide triphosphate hydrolases"/>
    <property type="match status" value="1"/>
</dbReference>
<dbReference type="Pfam" id="PF08352">
    <property type="entry name" value="oligo_HPY"/>
    <property type="match status" value="1"/>
</dbReference>
<dbReference type="InterPro" id="IPR017871">
    <property type="entry name" value="ABC_transporter-like_CS"/>
</dbReference>
<accession>A0ABY8HA25</accession>
<keyword evidence="4 6" id="KW-0067">ATP-binding</keyword>
<dbReference type="PROSITE" id="PS00211">
    <property type="entry name" value="ABC_TRANSPORTER_1"/>
    <property type="match status" value="1"/>
</dbReference>
<gene>
    <name evidence="6" type="ORF">P8192_12695</name>
</gene>
<name>A0ABY8HA25_9MICC</name>
<sequence length="268" mass="29758">MDVHLGTLRSRRHILQNIDFSVREGEAVGVIGESGSGKTTLARTLLGLEKPSDGSIRFRGEELSTQSPRQWAEFRRTGTLQYVFQDPLRSLDPDQTVGWSLGEPLRIQGRLSQEEIRSKVEELAIDVNLESALLDRYPAELSGGQRQRVSVARGLIVEPELLILDEPVSALDAANRVQVLQLLEKLRHRGISLIFISHDLGSVAGITDRTVVLYQGRIVEEGPTRQIIEAPQHPYTRLLIGSAPTLTSRTSLSKDEKNALRAELLMVS</sequence>
<dbReference type="PANTHER" id="PTHR43776">
    <property type="entry name" value="TRANSPORT ATP-BINDING PROTEIN"/>
    <property type="match status" value="1"/>
</dbReference>
<evidence type="ECO:0000256" key="3">
    <source>
        <dbReference type="ARBA" id="ARBA00022741"/>
    </source>
</evidence>
<keyword evidence="2" id="KW-0813">Transport</keyword>
<dbReference type="InterPro" id="IPR003439">
    <property type="entry name" value="ABC_transporter-like_ATP-bd"/>
</dbReference>
<reference evidence="6 7" key="1">
    <citation type="submission" date="2023-04" db="EMBL/GenBank/DDBJ databases">
        <title>Funneling lignin-derived compounds into biodiesel using alkali-halophilic Citricoccus sp. P2.</title>
        <authorList>
            <person name="Luo C.-B."/>
        </authorList>
    </citation>
    <scope>NUCLEOTIDE SEQUENCE [LARGE SCALE GENOMIC DNA]</scope>
    <source>
        <strain evidence="6 7">P2</strain>
    </source>
</reference>
<dbReference type="SUPFAM" id="SSF52540">
    <property type="entry name" value="P-loop containing nucleoside triphosphate hydrolases"/>
    <property type="match status" value="1"/>
</dbReference>
<dbReference type="CDD" id="cd03257">
    <property type="entry name" value="ABC_NikE_OppD_transporters"/>
    <property type="match status" value="1"/>
</dbReference>
<dbReference type="PANTHER" id="PTHR43776:SF7">
    <property type="entry name" value="D,D-DIPEPTIDE TRANSPORT ATP-BINDING PROTEIN DDPF-RELATED"/>
    <property type="match status" value="1"/>
</dbReference>
<dbReference type="Pfam" id="PF00005">
    <property type="entry name" value="ABC_tran"/>
    <property type="match status" value="1"/>
</dbReference>
<protein>
    <submittedName>
        <fullName evidence="6">ABC transporter ATP-binding protein</fullName>
    </submittedName>
</protein>
<feature type="domain" description="ABC transporter" evidence="5">
    <location>
        <begin position="3"/>
        <end position="240"/>
    </location>
</feature>
<dbReference type="EMBL" id="CP121252">
    <property type="protein sequence ID" value="WFP17975.1"/>
    <property type="molecule type" value="Genomic_DNA"/>
</dbReference>
<dbReference type="Proteomes" id="UP001219037">
    <property type="component" value="Chromosome"/>
</dbReference>
<dbReference type="GO" id="GO:0005524">
    <property type="term" value="F:ATP binding"/>
    <property type="evidence" value="ECO:0007669"/>
    <property type="project" value="UniProtKB-KW"/>
</dbReference>
<organism evidence="6 7">
    <name type="scientific">Citricoccus muralis</name>
    <dbReference type="NCBI Taxonomy" id="169134"/>
    <lineage>
        <taxon>Bacteria</taxon>
        <taxon>Bacillati</taxon>
        <taxon>Actinomycetota</taxon>
        <taxon>Actinomycetes</taxon>
        <taxon>Micrococcales</taxon>
        <taxon>Micrococcaceae</taxon>
        <taxon>Citricoccus</taxon>
    </lineage>
</organism>
<dbReference type="PROSITE" id="PS50893">
    <property type="entry name" value="ABC_TRANSPORTER_2"/>
    <property type="match status" value="1"/>
</dbReference>
<evidence type="ECO:0000313" key="6">
    <source>
        <dbReference type="EMBL" id="WFP17975.1"/>
    </source>
</evidence>
<keyword evidence="3" id="KW-0547">Nucleotide-binding</keyword>
<evidence type="ECO:0000256" key="1">
    <source>
        <dbReference type="ARBA" id="ARBA00005417"/>
    </source>
</evidence>
<evidence type="ECO:0000313" key="7">
    <source>
        <dbReference type="Proteomes" id="UP001219037"/>
    </source>
</evidence>